<accession>A0A382LP41</accession>
<dbReference type="AlphaFoldDB" id="A0A382LP41"/>
<dbReference type="InterPro" id="IPR050220">
    <property type="entry name" value="Type_II_DNA_Topoisomerases"/>
</dbReference>
<protein>
    <recommendedName>
        <fullName evidence="5">Topo IIA-type catalytic domain-containing protein</fullName>
    </recommendedName>
</protein>
<dbReference type="PANTHER" id="PTHR43493">
    <property type="entry name" value="DNA GYRASE/TOPOISOMERASE SUBUNIT A"/>
    <property type="match status" value="1"/>
</dbReference>
<dbReference type="Gene3D" id="3.90.199.10">
    <property type="entry name" value="Topoisomerase II, domain 5"/>
    <property type="match status" value="1"/>
</dbReference>
<keyword evidence="3" id="KW-0238">DNA-binding</keyword>
<evidence type="ECO:0000259" key="5">
    <source>
        <dbReference type="PROSITE" id="PS52040"/>
    </source>
</evidence>
<dbReference type="GO" id="GO:0005737">
    <property type="term" value="C:cytoplasm"/>
    <property type="evidence" value="ECO:0007669"/>
    <property type="project" value="TreeGrafter"/>
</dbReference>
<gene>
    <name evidence="6" type="ORF">METZ01_LOCUS289746</name>
</gene>
<name>A0A382LP41_9ZZZZ</name>
<evidence type="ECO:0000256" key="4">
    <source>
        <dbReference type="ARBA" id="ARBA00023235"/>
    </source>
</evidence>
<evidence type="ECO:0000256" key="3">
    <source>
        <dbReference type="ARBA" id="ARBA00023125"/>
    </source>
</evidence>
<comment type="similarity">
    <text evidence="1">Belongs to the type II topoisomerase GyrA/ParC subunit family.</text>
</comment>
<dbReference type="InterPro" id="IPR002205">
    <property type="entry name" value="Topo_IIA_dom_A"/>
</dbReference>
<dbReference type="PROSITE" id="PS52040">
    <property type="entry name" value="TOPO_IIA"/>
    <property type="match status" value="1"/>
</dbReference>
<dbReference type="SMART" id="SM00434">
    <property type="entry name" value="TOP4c"/>
    <property type="match status" value="1"/>
</dbReference>
<feature type="non-terminal residue" evidence="6">
    <location>
        <position position="1"/>
    </location>
</feature>
<dbReference type="PANTHER" id="PTHR43493:SF5">
    <property type="entry name" value="DNA GYRASE SUBUNIT A, CHLOROPLASTIC_MITOCHONDRIAL"/>
    <property type="match status" value="1"/>
</dbReference>
<dbReference type="Pfam" id="PF00521">
    <property type="entry name" value="DNA_topoisoIV"/>
    <property type="match status" value="1"/>
</dbReference>
<evidence type="ECO:0000256" key="2">
    <source>
        <dbReference type="ARBA" id="ARBA00023029"/>
    </source>
</evidence>
<organism evidence="6">
    <name type="scientific">marine metagenome</name>
    <dbReference type="NCBI Taxonomy" id="408172"/>
    <lineage>
        <taxon>unclassified sequences</taxon>
        <taxon>metagenomes</taxon>
        <taxon>ecological metagenomes</taxon>
    </lineage>
</organism>
<dbReference type="SUPFAM" id="SSF56719">
    <property type="entry name" value="Type II DNA topoisomerase"/>
    <property type="match status" value="1"/>
</dbReference>
<keyword evidence="4" id="KW-0413">Isomerase</keyword>
<evidence type="ECO:0000256" key="1">
    <source>
        <dbReference type="ARBA" id="ARBA00008263"/>
    </source>
</evidence>
<dbReference type="GO" id="GO:0003918">
    <property type="term" value="F:DNA topoisomerase type II (double strand cut, ATP-hydrolyzing) activity"/>
    <property type="evidence" value="ECO:0007669"/>
    <property type="project" value="InterPro"/>
</dbReference>
<dbReference type="GO" id="GO:0009330">
    <property type="term" value="C:DNA topoisomerase type II (double strand cut, ATP-hydrolyzing) complex"/>
    <property type="evidence" value="ECO:0007669"/>
    <property type="project" value="TreeGrafter"/>
</dbReference>
<dbReference type="InterPro" id="IPR013758">
    <property type="entry name" value="Topo_IIA_A/C_ab"/>
</dbReference>
<dbReference type="InterPro" id="IPR013760">
    <property type="entry name" value="Topo_IIA-like_dom_sf"/>
</dbReference>
<dbReference type="GO" id="GO:0005524">
    <property type="term" value="F:ATP binding"/>
    <property type="evidence" value="ECO:0007669"/>
    <property type="project" value="InterPro"/>
</dbReference>
<evidence type="ECO:0000313" key="6">
    <source>
        <dbReference type="EMBL" id="SVC36892.1"/>
    </source>
</evidence>
<sequence length="139" mass="15910">MDENIAKEIIPVNIEDELKKSYLDYAMSVIVGRALPDARDGLKPVHRRTLYAMHDENNEWNRPHKKSARIVGNVIGKYHPHGDQAVYDTLVRMAQHWSLRYPLVDPQGNFGSMDGDPPAAQRYTEVRMSRIATDLLIDL</sequence>
<dbReference type="GO" id="GO:0006265">
    <property type="term" value="P:DNA topological change"/>
    <property type="evidence" value="ECO:0007669"/>
    <property type="project" value="InterPro"/>
</dbReference>
<feature type="non-terminal residue" evidence="6">
    <location>
        <position position="139"/>
    </location>
</feature>
<keyword evidence="2" id="KW-0799">Topoisomerase</keyword>
<dbReference type="GO" id="GO:0003677">
    <property type="term" value="F:DNA binding"/>
    <property type="evidence" value="ECO:0007669"/>
    <property type="project" value="UniProtKB-KW"/>
</dbReference>
<feature type="domain" description="Topo IIA-type catalytic" evidence="5">
    <location>
        <begin position="35"/>
        <end position="139"/>
    </location>
</feature>
<reference evidence="6" key="1">
    <citation type="submission" date="2018-05" db="EMBL/GenBank/DDBJ databases">
        <authorList>
            <person name="Lanie J.A."/>
            <person name="Ng W.-L."/>
            <person name="Kazmierczak K.M."/>
            <person name="Andrzejewski T.M."/>
            <person name="Davidsen T.M."/>
            <person name="Wayne K.J."/>
            <person name="Tettelin H."/>
            <person name="Glass J.I."/>
            <person name="Rusch D."/>
            <person name="Podicherti R."/>
            <person name="Tsui H.-C.T."/>
            <person name="Winkler M.E."/>
        </authorList>
    </citation>
    <scope>NUCLEOTIDE SEQUENCE</scope>
</reference>
<proteinExistence type="inferred from homology"/>
<dbReference type="EMBL" id="UINC01087486">
    <property type="protein sequence ID" value="SVC36892.1"/>
    <property type="molecule type" value="Genomic_DNA"/>
</dbReference>